<evidence type="ECO:0000256" key="2">
    <source>
        <dbReference type="ARBA" id="ARBA00022737"/>
    </source>
</evidence>
<dbReference type="InterPro" id="IPR028994">
    <property type="entry name" value="Integrin_alpha_N"/>
</dbReference>
<dbReference type="RefSeq" id="WP_265545287.1">
    <property type="nucleotide sequence ID" value="NZ_CP098740.1"/>
</dbReference>
<dbReference type="Gene3D" id="2.130.10.130">
    <property type="entry name" value="Integrin alpha, N-terminal"/>
    <property type="match status" value="4"/>
</dbReference>
<keyword evidence="4" id="KW-0325">Glycoprotein</keyword>
<dbReference type="InterPro" id="IPR013517">
    <property type="entry name" value="FG-GAP"/>
</dbReference>
<evidence type="ECO:0000313" key="7">
    <source>
        <dbReference type="Proteomes" id="UP001164963"/>
    </source>
</evidence>
<reference evidence="6" key="1">
    <citation type="journal article" date="2022" name="Front. Microbiol.">
        <title>Mirubactin C rescues the lethal effect of cell wall biosynthesis mutations in Bacillus subtilis.</title>
        <authorList>
            <person name="Kepplinger B."/>
            <person name="Wen X."/>
            <person name="Tyler A.R."/>
            <person name="Kim B.Y."/>
            <person name="Brown J."/>
            <person name="Banks P."/>
            <person name="Dashti Y."/>
            <person name="Mackenzie E.S."/>
            <person name="Wills C."/>
            <person name="Kawai Y."/>
            <person name="Waldron K.J."/>
            <person name="Allenby N.E.E."/>
            <person name="Wu L.J."/>
            <person name="Hall M.J."/>
            <person name="Errington J."/>
        </authorList>
    </citation>
    <scope>NUCLEOTIDE SEQUENCE</scope>
    <source>
        <strain evidence="6">MDA8-470</strain>
    </source>
</reference>
<feature type="chain" id="PRO_5046840673" evidence="5">
    <location>
        <begin position="25"/>
        <end position="497"/>
    </location>
</feature>
<dbReference type="Pfam" id="PF13517">
    <property type="entry name" value="FG-GAP_3"/>
    <property type="match status" value="1"/>
</dbReference>
<evidence type="ECO:0000256" key="5">
    <source>
        <dbReference type="SAM" id="SignalP"/>
    </source>
</evidence>
<gene>
    <name evidence="6" type="ORF">NEH16_26205</name>
</gene>
<proteinExistence type="predicted"/>
<keyword evidence="2" id="KW-0677">Repeat</keyword>
<keyword evidence="3" id="KW-0378">Hydrolase</keyword>
<dbReference type="Proteomes" id="UP001164963">
    <property type="component" value="Chromosome"/>
</dbReference>
<dbReference type="Pfam" id="PF01839">
    <property type="entry name" value="FG-GAP"/>
    <property type="match status" value="3"/>
</dbReference>
<name>A0ABY6PYI2_9ACTN</name>
<keyword evidence="7" id="KW-1185">Reference proteome</keyword>
<feature type="signal peptide" evidence="5">
    <location>
        <begin position="1"/>
        <end position="24"/>
    </location>
</feature>
<evidence type="ECO:0000256" key="3">
    <source>
        <dbReference type="ARBA" id="ARBA00022801"/>
    </source>
</evidence>
<evidence type="ECO:0000313" key="6">
    <source>
        <dbReference type="EMBL" id="UZK57115.1"/>
    </source>
</evidence>
<dbReference type="InterPro" id="IPR013519">
    <property type="entry name" value="Int_alpha_beta-p"/>
</dbReference>
<evidence type="ECO:0000256" key="1">
    <source>
        <dbReference type="ARBA" id="ARBA00022729"/>
    </source>
</evidence>
<keyword evidence="1 5" id="KW-0732">Signal</keyword>
<organism evidence="6 7">
    <name type="scientific">Streptomyces drozdowiczii</name>
    <dbReference type="NCBI Taxonomy" id="202862"/>
    <lineage>
        <taxon>Bacteria</taxon>
        <taxon>Bacillati</taxon>
        <taxon>Actinomycetota</taxon>
        <taxon>Actinomycetes</taxon>
        <taxon>Kitasatosporales</taxon>
        <taxon>Streptomycetaceae</taxon>
        <taxon>Streptomyces</taxon>
    </lineage>
</organism>
<evidence type="ECO:0000256" key="4">
    <source>
        <dbReference type="ARBA" id="ARBA00023180"/>
    </source>
</evidence>
<dbReference type="EMBL" id="CP098740">
    <property type="protein sequence ID" value="UZK57115.1"/>
    <property type="molecule type" value="Genomic_DNA"/>
</dbReference>
<dbReference type="PANTHER" id="PTHR23221">
    <property type="entry name" value="GLYCOSYLPHOSPHATIDYLINOSITOL PHOSPHOLIPASE D"/>
    <property type="match status" value="1"/>
</dbReference>
<dbReference type="PROSITE" id="PS51470">
    <property type="entry name" value="FG_GAP"/>
    <property type="match status" value="3"/>
</dbReference>
<dbReference type="SUPFAM" id="SSF69318">
    <property type="entry name" value="Integrin alpha N-terminal domain"/>
    <property type="match status" value="1"/>
</dbReference>
<sequence>MGIRTMLTVAVCAATALTGGVAVAAPGGAQAGTAGGTATTTVREDFNGDGYQDVAVGSPQATVDGQLYAGYITIAYGSAQGLGPARTTTIDQNTPGVPGEAGEGNGLGFQMVPADLDHDGLTDLALYSNEWLPELSNYGSVIVLWGRTGGMTGKDSVRIPGPESGEMGNNLIAGDFNGDGKADLMMAHGSQDEYLDQRSVLYGPFNRSGKPAREQFVPMFDSDSRMDTPAKGDFNGDGIDDLITFYGWEGNVEDTRLWLGTPQGLSTTYTRLPSGRVPAVGDFDHDGKDDLALRLVPNGNEEDYPTDPGTIRILYGSASGPGTTRSRIITQDTAGVPGVSEKGDQFGARMSAGDVNGDGYDDLAVGVPFEALESKAGAGAVVLLKGGPGGLSGTGAKSFHQDTAGVPGVAEKSDHFGGSVRLLDVNKDGKADLTAGAPGEDLEAVADGGAVWSLRGASTGLTTTGALAFNPVDLGLLAKKSGFGQNLAGDNGPSLNG</sequence>
<dbReference type="SMART" id="SM00191">
    <property type="entry name" value="Int_alpha"/>
    <property type="match status" value="3"/>
</dbReference>
<protein>
    <submittedName>
        <fullName evidence="6">FG-GAP-like repeat-containing protein</fullName>
    </submittedName>
</protein>
<dbReference type="PANTHER" id="PTHR23221:SF7">
    <property type="entry name" value="PHOSPHATIDYLINOSITOL-GLYCAN-SPECIFIC PHOSPHOLIPASE D"/>
    <property type="match status" value="1"/>
</dbReference>
<accession>A0ABY6PYI2</accession>